<feature type="transmembrane region" description="Helical" evidence="1">
    <location>
        <begin position="109"/>
        <end position="127"/>
    </location>
</feature>
<keyword evidence="1" id="KW-0472">Membrane</keyword>
<feature type="non-terminal residue" evidence="2">
    <location>
        <position position="1"/>
    </location>
</feature>
<organism evidence="2 3">
    <name type="scientific">Diploptera punctata</name>
    <name type="common">Pacific beetle cockroach</name>
    <dbReference type="NCBI Taxonomy" id="6984"/>
    <lineage>
        <taxon>Eukaryota</taxon>
        <taxon>Metazoa</taxon>
        <taxon>Ecdysozoa</taxon>
        <taxon>Arthropoda</taxon>
        <taxon>Hexapoda</taxon>
        <taxon>Insecta</taxon>
        <taxon>Pterygota</taxon>
        <taxon>Neoptera</taxon>
        <taxon>Polyneoptera</taxon>
        <taxon>Dictyoptera</taxon>
        <taxon>Blattodea</taxon>
        <taxon>Blaberoidea</taxon>
        <taxon>Blaberidae</taxon>
        <taxon>Diplopterinae</taxon>
        <taxon>Diploptera</taxon>
    </lineage>
</organism>
<reference evidence="2" key="2">
    <citation type="submission" date="2023-05" db="EMBL/GenBank/DDBJ databases">
        <authorList>
            <person name="Fouks B."/>
        </authorList>
    </citation>
    <scope>NUCLEOTIDE SEQUENCE</scope>
    <source>
        <strain evidence="2">Stay&amp;Tobe</strain>
        <tissue evidence="2">Testes</tissue>
    </source>
</reference>
<dbReference type="Proteomes" id="UP001233999">
    <property type="component" value="Unassembled WGS sequence"/>
</dbReference>
<gene>
    <name evidence="2" type="ORF">L9F63_007909</name>
</gene>
<sequence length="190" mass="22522">VCRNKEYCKPYNLKFVLMTPSEQKNPLRLLISHSLIVFFSLHVLDMRRNLVCLFSHIEYKTHITKIFDVEYEASYFFFVCLYNTRCSSCKKEINAGFIFFFKPTVFSSVLLKTIHVQFHFILLFFQFKTTLNSDMPFRHLDLRRYQGAILRMGLFHALIVSLTLTAIPWSIEGRSRTVFPRKIILLCEVN</sequence>
<name>A0AAD7Z7K2_DIPPU</name>
<feature type="non-terminal residue" evidence="2">
    <location>
        <position position="190"/>
    </location>
</feature>
<evidence type="ECO:0000313" key="3">
    <source>
        <dbReference type="Proteomes" id="UP001233999"/>
    </source>
</evidence>
<keyword evidence="1" id="KW-0812">Transmembrane</keyword>
<reference evidence="2" key="1">
    <citation type="journal article" date="2023" name="IScience">
        <title>Live-bearing cockroach genome reveals convergent evolutionary mechanisms linked to viviparity in insects and beyond.</title>
        <authorList>
            <person name="Fouks B."/>
            <person name="Harrison M.C."/>
            <person name="Mikhailova A.A."/>
            <person name="Marchal E."/>
            <person name="English S."/>
            <person name="Carruthers M."/>
            <person name="Jennings E.C."/>
            <person name="Chiamaka E.L."/>
            <person name="Frigard R.A."/>
            <person name="Pippel M."/>
            <person name="Attardo G.M."/>
            <person name="Benoit J.B."/>
            <person name="Bornberg-Bauer E."/>
            <person name="Tobe S.S."/>
        </authorList>
    </citation>
    <scope>NUCLEOTIDE SEQUENCE</scope>
    <source>
        <strain evidence="2">Stay&amp;Tobe</strain>
    </source>
</reference>
<accession>A0AAD7Z7K2</accession>
<dbReference type="AlphaFoldDB" id="A0AAD7Z7K2"/>
<comment type="caution">
    <text evidence="2">The sequence shown here is derived from an EMBL/GenBank/DDBJ whole genome shotgun (WGS) entry which is preliminary data.</text>
</comment>
<keyword evidence="3" id="KW-1185">Reference proteome</keyword>
<feature type="transmembrane region" description="Helical" evidence="1">
    <location>
        <begin position="148"/>
        <end position="171"/>
    </location>
</feature>
<evidence type="ECO:0000313" key="2">
    <source>
        <dbReference type="EMBL" id="KAJ9574943.1"/>
    </source>
</evidence>
<evidence type="ECO:0000256" key="1">
    <source>
        <dbReference type="SAM" id="Phobius"/>
    </source>
</evidence>
<protein>
    <submittedName>
        <fullName evidence="2">Uncharacterized protein</fullName>
    </submittedName>
</protein>
<dbReference type="EMBL" id="JASPKZ010010252">
    <property type="protein sequence ID" value="KAJ9574943.1"/>
    <property type="molecule type" value="Genomic_DNA"/>
</dbReference>
<keyword evidence="1" id="KW-1133">Transmembrane helix</keyword>
<proteinExistence type="predicted"/>